<keyword evidence="4" id="KW-1185">Reference proteome</keyword>
<evidence type="ECO:0000256" key="1">
    <source>
        <dbReference type="ARBA" id="ARBA00005698"/>
    </source>
</evidence>
<evidence type="ECO:0000256" key="2">
    <source>
        <dbReference type="RuleBase" id="RU004429"/>
    </source>
</evidence>
<keyword evidence="2" id="KW-0812">Transmembrane</keyword>
<dbReference type="Gene3D" id="1.20.120.1200">
    <property type="entry name" value="NADH-ubiquinone/plastoquinone oxidoreductase chain 6, subunit NuoJ"/>
    <property type="match status" value="1"/>
</dbReference>
<dbReference type="OrthoDB" id="13239at2"/>
<dbReference type="EC" id="7.1.1.-" evidence="2"/>
<dbReference type="PANTHER" id="PTHR33269:SF17">
    <property type="entry name" value="NADH-UBIQUINONE OXIDOREDUCTASE CHAIN 6"/>
    <property type="match status" value="1"/>
</dbReference>
<comment type="similarity">
    <text evidence="1 2">Belongs to the complex I subunit 6 family.</text>
</comment>
<proteinExistence type="inferred from homology"/>
<feature type="transmembrane region" description="Helical" evidence="2">
    <location>
        <begin position="5"/>
        <end position="22"/>
    </location>
</feature>
<dbReference type="NCBIfam" id="NF005167">
    <property type="entry name" value="PRK06638.2-2"/>
    <property type="match status" value="1"/>
</dbReference>
<dbReference type="InterPro" id="IPR001457">
    <property type="entry name" value="NADH_UbQ/plastoQ_OxRdtase_su6"/>
</dbReference>
<evidence type="ECO:0000313" key="3">
    <source>
        <dbReference type="EMBL" id="RDU60443.1"/>
    </source>
</evidence>
<reference evidence="3 4" key="1">
    <citation type="submission" date="2018-04" db="EMBL/GenBank/DDBJ databases">
        <title>Novel Campyloabacter and Helicobacter Species and Strains.</title>
        <authorList>
            <person name="Mannion A.J."/>
            <person name="Shen Z."/>
            <person name="Fox J.G."/>
        </authorList>
    </citation>
    <scope>NUCLEOTIDE SEQUENCE [LARGE SCALE GENOMIC DNA]</scope>
    <source>
        <strain evidence="3 4">MIT 98-6070</strain>
    </source>
</reference>
<sequence>MFESIAFYCFSVLCIVSFLIVVTSQQILYSMTALASGTIFISGIFFVLNAEFLGVVQIVVYGGSVVALYAFAMMFFDTSKLIVESSKDKLTICTLTLGIAIILVGIFGMPVISNHLELVAQEQNLLNIAEMNNIQMIGYVLFTKYLIPFEIAALMLLVAMVAGIVLSVKRSLHD</sequence>
<dbReference type="GO" id="GO:0048038">
    <property type="term" value="F:quinone binding"/>
    <property type="evidence" value="ECO:0007669"/>
    <property type="project" value="UniProtKB-UniRule"/>
</dbReference>
<feature type="transmembrane region" description="Helical" evidence="2">
    <location>
        <begin position="90"/>
        <end position="112"/>
    </location>
</feature>
<dbReference type="EMBL" id="NXLR01000003">
    <property type="protein sequence ID" value="RDU60443.1"/>
    <property type="molecule type" value="Genomic_DNA"/>
</dbReference>
<dbReference type="Proteomes" id="UP000256599">
    <property type="component" value="Unassembled WGS sequence"/>
</dbReference>
<accession>A0A3D8I5M3</accession>
<comment type="caution">
    <text evidence="3">The sequence shown here is derived from an EMBL/GenBank/DDBJ whole genome shotgun (WGS) entry which is preliminary data.</text>
</comment>
<keyword evidence="2" id="KW-0874">Quinone</keyword>
<comment type="subcellular location">
    <subcellularLocation>
        <location evidence="2">Cell membrane</location>
        <topology evidence="2">Multi-pass membrane protein</topology>
    </subcellularLocation>
</comment>
<name>A0A3D8I5M3_9HELI</name>
<dbReference type="AlphaFoldDB" id="A0A3D8I5M3"/>
<dbReference type="PANTHER" id="PTHR33269">
    <property type="entry name" value="NADH-UBIQUINONE OXIDOREDUCTASE CHAIN 6"/>
    <property type="match status" value="1"/>
</dbReference>
<keyword evidence="2" id="KW-1133">Transmembrane helix</keyword>
<keyword evidence="2" id="KW-0520">NAD</keyword>
<protein>
    <recommendedName>
        <fullName evidence="2">NADH-quinone oxidoreductase subunit J</fullName>
        <ecNumber evidence="2">7.1.1.-</ecNumber>
    </recommendedName>
</protein>
<gene>
    <name evidence="3" type="ORF">CQA63_02490</name>
</gene>
<feature type="transmembrane region" description="Helical" evidence="2">
    <location>
        <begin position="54"/>
        <end position="78"/>
    </location>
</feature>
<feature type="transmembrane region" description="Helical" evidence="2">
    <location>
        <begin position="145"/>
        <end position="168"/>
    </location>
</feature>
<dbReference type="GO" id="GO:0005886">
    <property type="term" value="C:plasma membrane"/>
    <property type="evidence" value="ECO:0007669"/>
    <property type="project" value="UniProtKB-SubCell"/>
</dbReference>
<organism evidence="3 4">
    <name type="scientific">Helicobacter marmotae</name>
    <dbReference type="NCBI Taxonomy" id="152490"/>
    <lineage>
        <taxon>Bacteria</taxon>
        <taxon>Pseudomonadati</taxon>
        <taxon>Campylobacterota</taxon>
        <taxon>Epsilonproteobacteria</taxon>
        <taxon>Campylobacterales</taxon>
        <taxon>Helicobacteraceae</taxon>
        <taxon>Helicobacter</taxon>
    </lineage>
</organism>
<keyword evidence="2" id="KW-0472">Membrane</keyword>
<dbReference type="RefSeq" id="WP_104700322.1">
    <property type="nucleotide sequence ID" value="NZ_FZPP01000026.1"/>
</dbReference>
<comment type="function">
    <text evidence="2">NDH-1 shuttles electrons from NADH, via FMN and iron-sulfur (Fe-S) centers, to quinones in the respiratory chain. Couples the redox reaction to proton translocation (for every two electrons transferred, four hydrogen ions are translocated across the cytoplasmic membrane), and thus conserves the redox energy in a proton gradient.</text>
</comment>
<comment type="catalytic activity">
    <reaction evidence="2">
        <text>a quinone + NADH + 5 H(+)(in) = a quinol + NAD(+) + 4 H(+)(out)</text>
        <dbReference type="Rhea" id="RHEA:57888"/>
        <dbReference type="ChEBI" id="CHEBI:15378"/>
        <dbReference type="ChEBI" id="CHEBI:24646"/>
        <dbReference type="ChEBI" id="CHEBI:57540"/>
        <dbReference type="ChEBI" id="CHEBI:57945"/>
        <dbReference type="ChEBI" id="CHEBI:132124"/>
    </reaction>
</comment>
<evidence type="ECO:0000313" key="4">
    <source>
        <dbReference type="Proteomes" id="UP000256599"/>
    </source>
</evidence>
<feature type="transmembrane region" description="Helical" evidence="2">
    <location>
        <begin position="27"/>
        <end position="48"/>
    </location>
</feature>
<dbReference type="Pfam" id="PF00499">
    <property type="entry name" value="Oxidored_q3"/>
    <property type="match status" value="1"/>
</dbReference>
<keyword evidence="2" id="KW-1003">Cell membrane</keyword>
<dbReference type="GO" id="GO:0008137">
    <property type="term" value="F:NADH dehydrogenase (ubiquinone) activity"/>
    <property type="evidence" value="ECO:0007669"/>
    <property type="project" value="UniProtKB-UniRule"/>
</dbReference>
<dbReference type="InterPro" id="IPR042106">
    <property type="entry name" value="Nuo/plastoQ_OxRdtase_6_NuoJ"/>
</dbReference>